<dbReference type="EMBL" id="KX384959">
    <property type="protein sequence ID" value="ANQ44585.1"/>
    <property type="molecule type" value="Genomic_DNA"/>
</dbReference>
<keyword evidence="1" id="KW-0812">Transmembrane</keyword>
<reference evidence="2" key="1">
    <citation type="journal article" date="2017" name="J. Med. Virol.">
        <title>Adenovirus type 4 respiratory infections with a concurrent outbreak of coxsackievirus A21 among United States Army Basic Trainees, a retrospective viral etiology study using next-generation sequencing.</title>
        <authorList>
            <person name="Hang J."/>
            <person name="Vento T.J."/>
            <person name="Norby E.A."/>
            <person name="Jarman R.G."/>
            <person name="Keiser P.B."/>
            <person name="Kuschner R.A."/>
            <person name="Binn L.N."/>
        </authorList>
    </citation>
    <scope>NUCLEOTIDE SEQUENCE [LARGE SCALE GENOMIC DNA]</scope>
    <source>
        <strain evidence="2">T215/Ft Jackson South Carolina USA/2002</strain>
    </source>
</reference>
<keyword evidence="1" id="KW-1133">Transmembrane helix</keyword>
<accession>A0A1U9ALN8</accession>
<evidence type="ECO:0000256" key="1">
    <source>
        <dbReference type="SAM" id="Phobius"/>
    </source>
</evidence>
<dbReference type="Pfam" id="PF05393">
    <property type="entry name" value="Hum_adeno_E3A"/>
    <property type="match status" value="1"/>
</dbReference>
<feature type="transmembrane region" description="Helical" evidence="1">
    <location>
        <begin position="41"/>
        <end position="62"/>
    </location>
</feature>
<dbReference type="InterPro" id="IPR008652">
    <property type="entry name" value="Adenovirus_Type-2_E3A"/>
</dbReference>
<keyword evidence="1" id="KW-0472">Membrane</keyword>
<organismHost>
    <name type="scientific">Homo sapiens</name>
    <name type="common">Human</name>
    <dbReference type="NCBI Taxonomy" id="9606"/>
</organismHost>
<sequence length="101" mass="11676">MTGSTMAPTTDYRNTTATGLTSALNLPQVHAFVNDWASLDMWWFSIALMFICLIIMWLICCLKRRRARPPIYRPIIVLNPHNEKIHRLDGLKPCSLLLQYD</sequence>
<protein>
    <submittedName>
        <fullName evidence="2">11.6 kD protein</fullName>
    </submittedName>
</protein>
<name>A0A1U9ALN8_ADE02</name>
<organism evidence="2">
    <name type="scientific">Human adenovirus C serotype 2</name>
    <name type="common">HAdV-2</name>
    <name type="synonym">Human adenovirus 2</name>
    <dbReference type="NCBI Taxonomy" id="10515"/>
    <lineage>
        <taxon>Viruses</taxon>
        <taxon>Varidnaviria</taxon>
        <taxon>Bamfordvirae</taxon>
        <taxon>Preplasmiviricota</taxon>
        <taxon>Polisuviricotina</taxon>
        <taxon>Pharingeaviricetes</taxon>
        <taxon>Rowavirales</taxon>
        <taxon>Adenoviridae</taxon>
        <taxon>Mastadenovirus</taxon>
        <taxon>Mastadenovirus caesari</taxon>
        <taxon>Human mastadenovirus C</taxon>
    </lineage>
</organism>
<evidence type="ECO:0000313" key="2">
    <source>
        <dbReference type="EMBL" id="ANQ44585.1"/>
    </source>
</evidence>
<proteinExistence type="predicted"/>
<dbReference type="Proteomes" id="UP000318836">
    <property type="component" value="Segment"/>
</dbReference>
<dbReference type="GO" id="GO:0016020">
    <property type="term" value="C:membrane"/>
    <property type="evidence" value="ECO:0007669"/>
    <property type="project" value="InterPro"/>
</dbReference>